<dbReference type="PANTHER" id="PTHR13789:SF147">
    <property type="entry name" value="PUTATIVE (AFU_ORTHOLOGUE AFUA_2G01950)-RELATED"/>
    <property type="match status" value="1"/>
</dbReference>
<evidence type="ECO:0000256" key="5">
    <source>
        <dbReference type="ARBA" id="ARBA00023033"/>
    </source>
</evidence>
<dbReference type="SUPFAM" id="SSF51905">
    <property type="entry name" value="FAD/NAD(P)-binding domain"/>
    <property type="match status" value="1"/>
</dbReference>
<dbReference type="PANTHER" id="PTHR13789">
    <property type="entry name" value="MONOOXYGENASE"/>
    <property type="match status" value="1"/>
</dbReference>
<comment type="similarity">
    <text evidence="1">Belongs to the paxM FAD-dependent monooxygenase family.</text>
</comment>
<evidence type="ECO:0000313" key="7">
    <source>
        <dbReference type="EMBL" id="ORY98700.1"/>
    </source>
</evidence>
<dbReference type="AlphaFoldDB" id="A0A1X2HHZ2"/>
<dbReference type="OrthoDB" id="9993796at2759"/>
<keyword evidence="4" id="KW-0560">Oxidoreductase</keyword>
<feature type="domain" description="FAD-binding" evidence="6">
    <location>
        <begin position="7"/>
        <end position="358"/>
    </location>
</feature>
<dbReference type="Proteomes" id="UP000242180">
    <property type="component" value="Unassembled WGS sequence"/>
</dbReference>
<comment type="caution">
    <text evidence="7">The sequence shown here is derived from an EMBL/GenBank/DDBJ whole genome shotgun (WGS) entry which is preliminary data.</text>
</comment>
<organism evidence="7 8">
    <name type="scientific">Syncephalastrum racemosum</name>
    <name type="common">Filamentous fungus</name>
    <dbReference type="NCBI Taxonomy" id="13706"/>
    <lineage>
        <taxon>Eukaryota</taxon>
        <taxon>Fungi</taxon>
        <taxon>Fungi incertae sedis</taxon>
        <taxon>Mucoromycota</taxon>
        <taxon>Mucoromycotina</taxon>
        <taxon>Mucoromycetes</taxon>
        <taxon>Mucorales</taxon>
        <taxon>Syncephalastraceae</taxon>
        <taxon>Syncephalastrum</taxon>
    </lineage>
</organism>
<accession>A0A1X2HHZ2</accession>
<keyword evidence="2" id="KW-0285">Flavoprotein</keyword>
<dbReference type="OMA" id="MTGWMGP"/>
<evidence type="ECO:0000313" key="8">
    <source>
        <dbReference type="Proteomes" id="UP000242180"/>
    </source>
</evidence>
<dbReference type="InterPro" id="IPR036188">
    <property type="entry name" value="FAD/NAD-bd_sf"/>
</dbReference>
<keyword evidence="8" id="KW-1185">Reference proteome</keyword>
<evidence type="ECO:0000256" key="1">
    <source>
        <dbReference type="ARBA" id="ARBA00007992"/>
    </source>
</evidence>
<evidence type="ECO:0000259" key="6">
    <source>
        <dbReference type="Pfam" id="PF01494"/>
    </source>
</evidence>
<evidence type="ECO:0000256" key="4">
    <source>
        <dbReference type="ARBA" id="ARBA00023002"/>
    </source>
</evidence>
<dbReference type="PROSITE" id="PS51257">
    <property type="entry name" value="PROKAR_LIPOPROTEIN"/>
    <property type="match status" value="1"/>
</dbReference>
<dbReference type="InterPro" id="IPR050493">
    <property type="entry name" value="FAD-dep_Monooxygenase_BioMet"/>
</dbReference>
<sequence length="433" mass="48294">MAKGVTVNAVIVGGGLGGLACAIAMCRAGHNVTVLEGAHQLNEVGAGIQVPPNSSRIFDQWGIFERFKGKVVWPKAINMRRYATGEVIGETPLKPKMIDTYGYPYWLIHRADYQRLLYDVAIEHGAEVIMNARVESVSDETRTVKLVDGRTFTGDVIIGADGIRSQVRRAVMPDEVVEPRVSTNCAYRATVPVELMRADPEVSHLMDDPNSNCWIGYRRHVMAYPIRNGQMYNMVMSHPGQAAVGVWNQPGNLEEMKKEYRNFDPIIRRVIDKIQGCLKWTLADLPVLSSWVSPSGHICLIGDAAHAMLPYLAQGAATAIEDGATLGELFSDIRSRDEIPFLLNLYEKMRRPRAEKIQKGAYENSDIWHMPDGESQIARDAAMKTLGPLKNPNQWSDGDFQPWLFGHNAIAEAKRRLQEARKNAELSENRSAL</sequence>
<reference evidence="7 8" key="1">
    <citation type="submission" date="2016-07" db="EMBL/GenBank/DDBJ databases">
        <title>Pervasive Adenine N6-methylation of Active Genes in Fungi.</title>
        <authorList>
            <consortium name="DOE Joint Genome Institute"/>
            <person name="Mondo S.J."/>
            <person name="Dannebaum R.O."/>
            <person name="Kuo R.C."/>
            <person name="Labutti K."/>
            <person name="Haridas S."/>
            <person name="Kuo A."/>
            <person name="Salamov A."/>
            <person name="Ahrendt S.R."/>
            <person name="Lipzen A."/>
            <person name="Sullivan W."/>
            <person name="Andreopoulos W.B."/>
            <person name="Clum A."/>
            <person name="Lindquist E."/>
            <person name="Daum C."/>
            <person name="Ramamoorthy G.K."/>
            <person name="Gryganskyi A."/>
            <person name="Culley D."/>
            <person name="Magnuson J.K."/>
            <person name="James T.Y."/>
            <person name="O'Malley M.A."/>
            <person name="Stajich J.E."/>
            <person name="Spatafora J.W."/>
            <person name="Visel A."/>
            <person name="Grigoriev I.V."/>
        </authorList>
    </citation>
    <scope>NUCLEOTIDE SEQUENCE [LARGE SCALE GENOMIC DNA]</scope>
    <source>
        <strain evidence="7 8">NRRL 2496</strain>
    </source>
</reference>
<evidence type="ECO:0000256" key="2">
    <source>
        <dbReference type="ARBA" id="ARBA00022630"/>
    </source>
</evidence>
<dbReference type="InterPro" id="IPR002938">
    <property type="entry name" value="FAD-bd"/>
</dbReference>
<name>A0A1X2HHZ2_SYNRA</name>
<evidence type="ECO:0000256" key="3">
    <source>
        <dbReference type="ARBA" id="ARBA00022827"/>
    </source>
</evidence>
<keyword evidence="3" id="KW-0274">FAD</keyword>
<dbReference type="FunFam" id="3.50.50.60:FF:000115">
    <property type="entry name" value="Salicylate hydroxylase, putative"/>
    <property type="match status" value="1"/>
</dbReference>
<dbReference type="Gene3D" id="3.50.50.60">
    <property type="entry name" value="FAD/NAD(P)-binding domain"/>
    <property type="match status" value="1"/>
</dbReference>
<dbReference type="EMBL" id="MCGN01000003">
    <property type="protein sequence ID" value="ORY98700.1"/>
    <property type="molecule type" value="Genomic_DNA"/>
</dbReference>
<dbReference type="InParanoid" id="A0A1X2HHZ2"/>
<gene>
    <name evidence="7" type="ORF">BCR43DRAFT_435679</name>
</gene>
<protein>
    <recommendedName>
        <fullName evidence="6">FAD-binding domain-containing protein</fullName>
    </recommendedName>
</protein>
<dbReference type="Pfam" id="PF01494">
    <property type="entry name" value="FAD_binding_3"/>
    <property type="match status" value="1"/>
</dbReference>
<dbReference type="GO" id="GO:0004497">
    <property type="term" value="F:monooxygenase activity"/>
    <property type="evidence" value="ECO:0007669"/>
    <property type="project" value="UniProtKB-KW"/>
</dbReference>
<proteinExistence type="inferred from homology"/>
<dbReference type="STRING" id="13706.A0A1X2HHZ2"/>
<keyword evidence="5" id="KW-0503">Monooxygenase</keyword>
<dbReference type="SUPFAM" id="SSF54373">
    <property type="entry name" value="FAD-linked reductases, C-terminal domain"/>
    <property type="match status" value="1"/>
</dbReference>
<dbReference type="PRINTS" id="PR00420">
    <property type="entry name" value="RNGMNOXGNASE"/>
</dbReference>
<dbReference type="GO" id="GO:0071949">
    <property type="term" value="F:FAD binding"/>
    <property type="evidence" value="ECO:0007669"/>
    <property type="project" value="InterPro"/>
</dbReference>